<comment type="caution">
    <text evidence="1">The sequence shown here is derived from an EMBL/GenBank/DDBJ whole genome shotgun (WGS) entry which is preliminary data.</text>
</comment>
<sequence>MVLGIIESQDFRGKQRLIPKTKTLTSTFTAFSGNNSFVYFMNTLTNQRNRTFRPANANDLAKLRKGKWSNYDEKSQEGVHLRGKPYKLRRGLTFTPFANPTPCNAHCGFCSEELQRKHQKNLTSKNIIKDHDRYFQALAAVFNDLRVVENIGLSLSGLEATSDPGWLLKLLDMLQQDNAPQFNEKVLYTNATGLHNHPALIDALQAAQFDRLEVSRCHYNDEVNQRVMYFNRNEPVHKNEVYEPLIRQINPKVTVKNSCILTQTGVNSVAEIERYLEWIIGLGVTEVVFRELSILDDTYVNNRTRQWTEQNRVALDGLLAEIMPQLDQLRQHWAYQYTQAGYYYYNECFMYRNKVRVVLETSSYNALISRNAQTIVQKLVFHSNGNLCGDWDPDNEVLANYFG</sequence>
<accession>A1ZYW0</accession>
<dbReference type="EMBL" id="AAWS01000069">
    <property type="protein sequence ID" value="EAY24457.1"/>
    <property type="molecule type" value="Genomic_DNA"/>
</dbReference>
<dbReference type="Proteomes" id="UP000004095">
    <property type="component" value="Unassembled WGS sequence"/>
</dbReference>
<dbReference type="InterPro" id="IPR058240">
    <property type="entry name" value="rSAM_sf"/>
</dbReference>
<proteinExistence type="predicted"/>
<evidence type="ECO:0008006" key="3">
    <source>
        <dbReference type="Google" id="ProtNLM"/>
    </source>
</evidence>
<dbReference type="SUPFAM" id="SSF102114">
    <property type="entry name" value="Radical SAM enzymes"/>
    <property type="match status" value="1"/>
</dbReference>
<gene>
    <name evidence="1" type="ORF">M23134_06311</name>
</gene>
<dbReference type="AlphaFoldDB" id="A1ZYW0"/>
<reference evidence="1 2" key="1">
    <citation type="submission" date="2007-01" db="EMBL/GenBank/DDBJ databases">
        <authorList>
            <person name="Haygood M."/>
            <person name="Podell S."/>
            <person name="Anderson C."/>
            <person name="Hopkinson B."/>
            <person name="Roe K."/>
            <person name="Barbeau K."/>
            <person name="Gaasterland T."/>
            <person name="Ferriera S."/>
            <person name="Johnson J."/>
            <person name="Kravitz S."/>
            <person name="Beeson K."/>
            <person name="Sutton G."/>
            <person name="Rogers Y.-H."/>
            <person name="Friedman R."/>
            <person name="Frazier M."/>
            <person name="Venter J.C."/>
        </authorList>
    </citation>
    <scope>NUCLEOTIDE SEQUENCE [LARGE SCALE GENOMIC DNA]</scope>
    <source>
        <strain evidence="1 2">ATCC 23134</strain>
    </source>
</reference>
<dbReference type="eggNOG" id="COG2896">
    <property type="taxonomic scope" value="Bacteria"/>
</dbReference>
<dbReference type="InterPro" id="IPR013785">
    <property type="entry name" value="Aldolase_TIM"/>
</dbReference>
<dbReference type="Gene3D" id="3.20.20.70">
    <property type="entry name" value="Aldolase class I"/>
    <property type="match status" value="1"/>
</dbReference>
<protein>
    <recommendedName>
        <fullName evidence="3">Radical SAM domain protein</fullName>
    </recommendedName>
</protein>
<organism evidence="1 2">
    <name type="scientific">Microscilla marina ATCC 23134</name>
    <dbReference type="NCBI Taxonomy" id="313606"/>
    <lineage>
        <taxon>Bacteria</taxon>
        <taxon>Pseudomonadati</taxon>
        <taxon>Bacteroidota</taxon>
        <taxon>Cytophagia</taxon>
        <taxon>Cytophagales</taxon>
        <taxon>Microscillaceae</taxon>
        <taxon>Microscilla</taxon>
    </lineage>
</organism>
<name>A1ZYW0_MICM2</name>
<keyword evidence="2" id="KW-1185">Reference proteome</keyword>
<evidence type="ECO:0000313" key="1">
    <source>
        <dbReference type="EMBL" id="EAY24457.1"/>
    </source>
</evidence>
<evidence type="ECO:0000313" key="2">
    <source>
        <dbReference type="Proteomes" id="UP000004095"/>
    </source>
</evidence>
<dbReference type="CDD" id="cd01335">
    <property type="entry name" value="Radical_SAM"/>
    <property type="match status" value="1"/>
</dbReference>